<dbReference type="PANTHER" id="PTHR24406">
    <property type="entry name" value="TRANSCRIPTIONAL REPRESSOR CTCFL-RELATED"/>
    <property type="match status" value="1"/>
</dbReference>
<dbReference type="Proteomes" id="UP000298787">
    <property type="component" value="Chromosome 14"/>
</dbReference>
<keyword evidence="2" id="KW-0479">Metal-binding</keyword>
<accession>A0A4V6AQU6</accession>
<dbReference type="PROSITE" id="PS50157">
    <property type="entry name" value="ZINC_FINGER_C2H2_2"/>
    <property type="match status" value="3"/>
</dbReference>
<protein>
    <submittedName>
        <fullName evidence="10">Zinc finger protein 582</fullName>
    </submittedName>
</protein>
<evidence type="ECO:0000256" key="7">
    <source>
        <dbReference type="PROSITE-ProRule" id="PRU00042"/>
    </source>
</evidence>
<dbReference type="FunFam" id="3.30.160.60:FF:000100">
    <property type="entry name" value="Zinc finger 45-like"/>
    <property type="match status" value="1"/>
</dbReference>
<feature type="region of interest" description="Disordered" evidence="8">
    <location>
        <begin position="141"/>
        <end position="187"/>
    </location>
</feature>
<dbReference type="Gene3D" id="3.30.160.60">
    <property type="entry name" value="Classic Zinc Finger"/>
    <property type="match status" value="1"/>
</dbReference>
<evidence type="ECO:0000256" key="8">
    <source>
        <dbReference type="SAM" id="MobiDB-lite"/>
    </source>
</evidence>
<comment type="subcellular location">
    <subcellularLocation>
        <location evidence="1">Nucleus</location>
    </subcellularLocation>
</comment>
<sequence>MTKKSNSATVPLYVLQHGQCSWMEMHQFIGDLITSGNSSKDQPHVLNAAWGVAAAAAAGGAEALGFKGASLDHLQDKSVGEPGGHIQPGASQRKGEVRDRREDVHFGCTCPGCPYSTSPPSFEILKPRQSLSSSLHSDAICHHLPDTEPSSSTAAPELETRTPNRLQREEADRGTRNPDHNSDTLPARVSSSHLSMFPCLCCHRSLQTCAQLLSQQEAAADSPFSHTHAHHHFHHHHCPLTSCLPCPQLRSRAPQLSGPFPCLTCQHSAPTCTQECHRLHRQTHGQQQEERGGRAALNLSLHPCMHCSASFSRPSQLLQHQRSEHAHKPSGFLCTECGRAFNSHSNLRIHLNVHTVHGLAPDHAGESGSGSASRGPAGRNYPPGRPRTFPPASLGVNPPNSPDRDSRTGPNSTDPLVSTAARPGSSLLGPNESKSQSDGANREGLLYACEDCGLRFKDAPSRNRHQTLMHYSSEGREEEEEGQRKELSTNERARDNSGE</sequence>
<dbReference type="GO" id="GO:0005634">
    <property type="term" value="C:nucleus"/>
    <property type="evidence" value="ECO:0007669"/>
    <property type="project" value="UniProtKB-SubCell"/>
</dbReference>
<feature type="domain" description="C2H2-type" evidence="9">
    <location>
        <begin position="447"/>
        <end position="475"/>
    </location>
</feature>
<evidence type="ECO:0000256" key="6">
    <source>
        <dbReference type="ARBA" id="ARBA00023242"/>
    </source>
</evidence>
<feature type="domain" description="C2H2-type" evidence="9">
    <location>
        <begin position="302"/>
        <end position="329"/>
    </location>
</feature>
<name>A0A4V6AQU6_COLLU</name>
<proteinExistence type="predicted"/>
<feature type="domain" description="C2H2-type" evidence="9">
    <location>
        <begin position="332"/>
        <end position="355"/>
    </location>
</feature>
<gene>
    <name evidence="10" type="ORF">D9C73_015988</name>
</gene>
<keyword evidence="5" id="KW-0862">Zinc</keyword>
<dbReference type="GO" id="GO:0008270">
    <property type="term" value="F:zinc ion binding"/>
    <property type="evidence" value="ECO:0007669"/>
    <property type="project" value="UniProtKB-KW"/>
</dbReference>
<keyword evidence="6" id="KW-0539">Nucleus</keyword>
<organism evidence="10 11">
    <name type="scientific">Collichthys lucidus</name>
    <name type="common">Big head croaker</name>
    <name type="synonym">Sciaena lucida</name>
    <dbReference type="NCBI Taxonomy" id="240159"/>
    <lineage>
        <taxon>Eukaryota</taxon>
        <taxon>Metazoa</taxon>
        <taxon>Chordata</taxon>
        <taxon>Craniata</taxon>
        <taxon>Vertebrata</taxon>
        <taxon>Euteleostomi</taxon>
        <taxon>Actinopterygii</taxon>
        <taxon>Neopterygii</taxon>
        <taxon>Teleostei</taxon>
        <taxon>Neoteleostei</taxon>
        <taxon>Acanthomorphata</taxon>
        <taxon>Eupercaria</taxon>
        <taxon>Sciaenidae</taxon>
        <taxon>Collichthys</taxon>
    </lineage>
</organism>
<dbReference type="SUPFAM" id="SSF57667">
    <property type="entry name" value="beta-beta-alpha zinc fingers"/>
    <property type="match status" value="1"/>
</dbReference>
<keyword evidence="11" id="KW-1185">Reference proteome</keyword>
<feature type="region of interest" description="Disordered" evidence="8">
    <location>
        <begin position="75"/>
        <end position="100"/>
    </location>
</feature>
<evidence type="ECO:0000313" key="10">
    <source>
        <dbReference type="EMBL" id="TKS81882.1"/>
    </source>
</evidence>
<dbReference type="PROSITE" id="PS00028">
    <property type="entry name" value="ZINC_FINGER_C2H2_1"/>
    <property type="match status" value="3"/>
</dbReference>
<feature type="region of interest" description="Disordered" evidence="8">
    <location>
        <begin position="360"/>
        <end position="439"/>
    </location>
</feature>
<dbReference type="AlphaFoldDB" id="A0A4V6AQU6"/>
<evidence type="ECO:0000256" key="4">
    <source>
        <dbReference type="ARBA" id="ARBA00022771"/>
    </source>
</evidence>
<dbReference type="EMBL" id="CM014091">
    <property type="protein sequence ID" value="TKS81882.1"/>
    <property type="molecule type" value="Genomic_DNA"/>
</dbReference>
<feature type="region of interest" description="Disordered" evidence="8">
    <location>
        <begin position="455"/>
        <end position="499"/>
    </location>
</feature>
<evidence type="ECO:0000256" key="1">
    <source>
        <dbReference type="ARBA" id="ARBA00004123"/>
    </source>
</evidence>
<dbReference type="STRING" id="240159.A0A4V6AQU6"/>
<dbReference type="InterPro" id="IPR050888">
    <property type="entry name" value="ZnF_C2H2-type_TF"/>
</dbReference>
<reference evidence="10 11" key="1">
    <citation type="submission" date="2019-01" db="EMBL/GenBank/DDBJ databases">
        <title>Genome Assembly of Collichthys lucidus.</title>
        <authorList>
            <person name="Cai M."/>
            <person name="Xiao S."/>
        </authorList>
    </citation>
    <scope>NUCLEOTIDE SEQUENCE [LARGE SCALE GENOMIC DNA]</scope>
    <source>
        <strain evidence="10">JT15FE1705JMU</strain>
        <tissue evidence="10">Muscle</tissue>
    </source>
</reference>
<feature type="compositionally biased region" description="Low complexity" evidence="8">
    <location>
        <begin position="369"/>
        <end position="378"/>
    </location>
</feature>
<evidence type="ECO:0000256" key="2">
    <source>
        <dbReference type="ARBA" id="ARBA00022723"/>
    </source>
</evidence>
<dbReference type="InterPro" id="IPR013087">
    <property type="entry name" value="Znf_C2H2_type"/>
</dbReference>
<feature type="compositionally biased region" description="Basic and acidic residues" evidence="8">
    <location>
        <begin position="482"/>
        <end position="499"/>
    </location>
</feature>
<evidence type="ECO:0000313" key="11">
    <source>
        <dbReference type="Proteomes" id="UP000298787"/>
    </source>
</evidence>
<keyword evidence="3" id="KW-0677">Repeat</keyword>
<evidence type="ECO:0000256" key="3">
    <source>
        <dbReference type="ARBA" id="ARBA00022737"/>
    </source>
</evidence>
<evidence type="ECO:0000256" key="5">
    <source>
        <dbReference type="ARBA" id="ARBA00022833"/>
    </source>
</evidence>
<feature type="compositionally biased region" description="Basic and acidic residues" evidence="8">
    <location>
        <begin position="158"/>
        <end position="182"/>
    </location>
</feature>
<dbReference type="Pfam" id="PF00096">
    <property type="entry name" value="zf-C2H2"/>
    <property type="match status" value="2"/>
</dbReference>
<dbReference type="InterPro" id="IPR036236">
    <property type="entry name" value="Znf_C2H2_sf"/>
</dbReference>
<evidence type="ECO:0000259" key="9">
    <source>
        <dbReference type="PROSITE" id="PS50157"/>
    </source>
</evidence>
<dbReference type="SMART" id="SM00355">
    <property type="entry name" value="ZnF_C2H2"/>
    <property type="match status" value="3"/>
</dbReference>
<keyword evidence="4 7" id="KW-0863">Zinc-finger</keyword>